<dbReference type="InterPro" id="IPR029044">
    <property type="entry name" value="Nucleotide-diphossugar_trans"/>
</dbReference>
<dbReference type="AlphaFoldDB" id="A0A644XGK6"/>
<proteinExistence type="predicted"/>
<name>A0A644XGK6_9ZZZZ</name>
<sequence length="384" mass="44528">MSTQKIECPFAERLIDLQWYAKQAGVKFLDQKTAYQHFLHYGQSERLNPSPFFYTEWYTWQYPDYVMFPTVLDHFVCKMGGVPIEPAPFIESAILLHENENYSSMLDALIALTEGKDCSVSPNLEDHLSELTVRQTAVHNSIRSHYIRRRITNRRRLVWVQAGSRFSTTQWYKPDAPRSWDFMCNWYTQEGLDLRHGEIHLIQPGTKSTAIYHVLKNDPELFNSYDLLLFLDDDLAISHEDVDLLFDIATQDNLSLFQPALLPGSYGVWKDLFQQSTHGSRKITGVEIMMPGFTREALYSCRDAFAHSISGYGLDFMFSEQIQRNGGICAVVDAVSVRHKEKIDEQDGPYYRLMRLLGIRYKLELYSVINEIGKYPRFANVKQA</sequence>
<evidence type="ECO:0000313" key="1">
    <source>
        <dbReference type="EMBL" id="MPM15355.1"/>
    </source>
</evidence>
<gene>
    <name evidence="1" type="ORF">SDC9_61724</name>
</gene>
<comment type="caution">
    <text evidence="1">The sequence shown here is derived from an EMBL/GenBank/DDBJ whole genome shotgun (WGS) entry which is preliminary data.</text>
</comment>
<dbReference type="SUPFAM" id="SSF53448">
    <property type="entry name" value="Nucleotide-diphospho-sugar transferases"/>
    <property type="match status" value="1"/>
</dbReference>
<accession>A0A644XGK6</accession>
<dbReference type="EMBL" id="VSSQ01002430">
    <property type="protein sequence ID" value="MPM15355.1"/>
    <property type="molecule type" value="Genomic_DNA"/>
</dbReference>
<reference evidence="1" key="1">
    <citation type="submission" date="2019-08" db="EMBL/GenBank/DDBJ databases">
        <authorList>
            <person name="Kucharzyk K."/>
            <person name="Murdoch R.W."/>
            <person name="Higgins S."/>
            <person name="Loffler F."/>
        </authorList>
    </citation>
    <scope>NUCLEOTIDE SEQUENCE</scope>
</reference>
<organism evidence="1">
    <name type="scientific">bioreactor metagenome</name>
    <dbReference type="NCBI Taxonomy" id="1076179"/>
    <lineage>
        <taxon>unclassified sequences</taxon>
        <taxon>metagenomes</taxon>
        <taxon>ecological metagenomes</taxon>
    </lineage>
</organism>
<protein>
    <submittedName>
        <fullName evidence="1">Uncharacterized protein</fullName>
    </submittedName>
</protein>